<evidence type="ECO:0000259" key="9">
    <source>
        <dbReference type="Pfam" id="PF13231"/>
    </source>
</evidence>
<keyword evidence="6 8" id="KW-1133">Transmembrane helix</keyword>
<keyword evidence="3" id="KW-0328">Glycosyltransferase</keyword>
<evidence type="ECO:0000256" key="1">
    <source>
        <dbReference type="ARBA" id="ARBA00004651"/>
    </source>
</evidence>
<feature type="transmembrane region" description="Helical" evidence="8">
    <location>
        <begin position="348"/>
        <end position="367"/>
    </location>
</feature>
<feature type="transmembrane region" description="Helical" evidence="8">
    <location>
        <begin position="156"/>
        <end position="171"/>
    </location>
</feature>
<dbReference type="PANTHER" id="PTHR33908:SF11">
    <property type="entry name" value="MEMBRANE PROTEIN"/>
    <property type="match status" value="1"/>
</dbReference>
<evidence type="ECO:0000256" key="3">
    <source>
        <dbReference type="ARBA" id="ARBA00022676"/>
    </source>
</evidence>
<dbReference type="AlphaFoldDB" id="A0A1Y5TRX0"/>
<dbReference type="OrthoDB" id="7525293at2"/>
<dbReference type="GO" id="GO:0009103">
    <property type="term" value="P:lipopolysaccharide biosynthetic process"/>
    <property type="evidence" value="ECO:0007669"/>
    <property type="project" value="UniProtKB-ARBA"/>
</dbReference>
<feature type="transmembrane region" description="Helical" evidence="8">
    <location>
        <begin position="297"/>
        <end position="315"/>
    </location>
</feature>
<name>A0A1Y5TRX0_9RHOB</name>
<feature type="domain" description="Glycosyltransferase RgtA/B/C/D-like" evidence="9">
    <location>
        <begin position="71"/>
        <end position="200"/>
    </location>
</feature>
<evidence type="ECO:0000256" key="8">
    <source>
        <dbReference type="SAM" id="Phobius"/>
    </source>
</evidence>
<keyword evidence="5 8" id="KW-0812">Transmembrane</keyword>
<evidence type="ECO:0000313" key="11">
    <source>
        <dbReference type="Proteomes" id="UP000193870"/>
    </source>
</evidence>
<evidence type="ECO:0000256" key="5">
    <source>
        <dbReference type="ARBA" id="ARBA00022692"/>
    </source>
</evidence>
<dbReference type="Proteomes" id="UP000193870">
    <property type="component" value="Unassembled WGS sequence"/>
</dbReference>
<protein>
    <recommendedName>
        <fullName evidence="9">Glycosyltransferase RgtA/B/C/D-like domain-containing protein</fullName>
    </recommendedName>
</protein>
<organism evidence="10 11">
    <name type="scientific">Palleronia marisminoris</name>
    <dbReference type="NCBI Taxonomy" id="315423"/>
    <lineage>
        <taxon>Bacteria</taxon>
        <taxon>Pseudomonadati</taxon>
        <taxon>Pseudomonadota</taxon>
        <taxon>Alphaproteobacteria</taxon>
        <taxon>Rhodobacterales</taxon>
        <taxon>Roseobacteraceae</taxon>
        <taxon>Palleronia</taxon>
    </lineage>
</organism>
<sequence>MTERTLSYPGPDRRRAEILGLILLHWAMLAITWNGIDTSDAYRYASAAFGLNVGQLPDTHWGLRWPLVLPMAISVTLFGESEFALLLPTVVASTALVWVTWRLAEQWIDRDTGRIAAILMATSPLFAVPDIHVRQPELLLTLIAIACLARSDGRRLGPFVVAGFLAWLAWACRETSAYLPVMLGLGALILVRPWQRGAIGAAVLGATFAAAILLEWTFYRLVYGDWIYRIRVDMGHGGDTAGTAFMGNAPTAAQTWLMPLVESSLSPMTPIFLVALAGIAIAPFAKPDLTAPGRRAATYLGLGSIGAYALCVGALNLEWYRYYSIVPYAATLIAAWAIARMGRGSRQIIAGVVLVAICLGGPVIRGVRDQADSRAPYRLAQIATERDAVVKATDFVLHAQLLLRLAGEPQSRVVAIDDPAQLAPGDLVFLPAGGREGIESEASWTELDRYPPSPLPVLLRPFAGLPFIGPSLTDEPGQVLWRVGPPG</sequence>
<comment type="subcellular location">
    <subcellularLocation>
        <location evidence="1">Cell membrane</location>
        <topology evidence="1">Multi-pass membrane protein</topology>
    </subcellularLocation>
</comment>
<dbReference type="STRING" id="315423.SAMN04488020_11835"/>
<dbReference type="InterPro" id="IPR038731">
    <property type="entry name" value="RgtA/B/C-like"/>
</dbReference>
<dbReference type="Pfam" id="PF13231">
    <property type="entry name" value="PMT_2"/>
    <property type="match status" value="1"/>
</dbReference>
<accession>A0A1Y5TRX0</accession>
<dbReference type="RefSeq" id="WP_085855524.1">
    <property type="nucleotide sequence ID" value="NZ_FOPF01000018.1"/>
</dbReference>
<keyword evidence="7 8" id="KW-0472">Membrane</keyword>
<feature type="transmembrane region" description="Helical" evidence="8">
    <location>
        <begin position="201"/>
        <end position="219"/>
    </location>
</feature>
<feature type="transmembrane region" description="Helical" evidence="8">
    <location>
        <begin position="321"/>
        <end position="339"/>
    </location>
</feature>
<dbReference type="EMBL" id="FWFV01000017">
    <property type="protein sequence ID" value="SLN70421.1"/>
    <property type="molecule type" value="Genomic_DNA"/>
</dbReference>
<evidence type="ECO:0000256" key="6">
    <source>
        <dbReference type="ARBA" id="ARBA00022989"/>
    </source>
</evidence>
<feature type="transmembrane region" description="Helical" evidence="8">
    <location>
        <begin position="83"/>
        <end position="104"/>
    </location>
</feature>
<feature type="transmembrane region" description="Helical" evidence="8">
    <location>
        <begin position="18"/>
        <end position="36"/>
    </location>
</feature>
<feature type="transmembrane region" description="Helical" evidence="8">
    <location>
        <begin position="265"/>
        <end position="285"/>
    </location>
</feature>
<dbReference type="GO" id="GO:0016763">
    <property type="term" value="F:pentosyltransferase activity"/>
    <property type="evidence" value="ECO:0007669"/>
    <property type="project" value="TreeGrafter"/>
</dbReference>
<evidence type="ECO:0000256" key="2">
    <source>
        <dbReference type="ARBA" id="ARBA00022475"/>
    </source>
</evidence>
<proteinExistence type="predicted"/>
<keyword evidence="11" id="KW-1185">Reference proteome</keyword>
<evidence type="ECO:0000256" key="4">
    <source>
        <dbReference type="ARBA" id="ARBA00022679"/>
    </source>
</evidence>
<keyword evidence="2" id="KW-1003">Cell membrane</keyword>
<dbReference type="GO" id="GO:0005886">
    <property type="term" value="C:plasma membrane"/>
    <property type="evidence" value="ECO:0007669"/>
    <property type="project" value="UniProtKB-SubCell"/>
</dbReference>
<dbReference type="PANTHER" id="PTHR33908">
    <property type="entry name" value="MANNOSYLTRANSFERASE YKCB-RELATED"/>
    <property type="match status" value="1"/>
</dbReference>
<dbReference type="InterPro" id="IPR050297">
    <property type="entry name" value="LipidA_mod_glycosyltrf_83"/>
</dbReference>
<evidence type="ECO:0000256" key="7">
    <source>
        <dbReference type="ARBA" id="ARBA00023136"/>
    </source>
</evidence>
<gene>
    <name evidence="10" type="ORF">PAM7066_03578</name>
</gene>
<keyword evidence="4" id="KW-0808">Transferase</keyword>
<evidence type="ECO:0000313" key="10">
    <source>
        <dbReference type="EMBL" id="SLN70421.1"/>
    </source>
</evidence>
<reference evidence="10 11" key="1">
    <citation type="submission" date="2017-03" db="EMBL/GenBank/DDBJ databases">
        <authorList>
            <person name="Afonso C.L."/>
            <person name="Miller P.J."/>
            <person name="Scott M.A."/>
            <person name="Spackman E."/>
            <person name="Goraichik I."/>
            <person name="Dimitrov K.M."/>
            <person name="Suarez D.L."/>
            <person name="Swayne D.E."/>
        </authorList>
    </citation>
    <scope>NUCLEOTIDE SEQUENCE [LARGE SCALE GENOMIC DNA]</scope>
    <source>
        <strain evidence="10 11">CECT 7066</strain>
    </source>
</reference>